<evidence type="ECO:0000256" key="1">
    <source>
        <dbReference type="SAM" id="MobiDB-lite"/>
    </source>
</evidence>
<feature type="region of interest" description="Disordered" evidence="1">
    <location>
        <begin position="559"/>
        <end position="581"/>
    </location>
</feature>
<protein>
    <recommendedName>
        <fullName evidence="2">USP domain-containing protein</fullName>
    </recommendedName>
</protein>
<evidence type="ECO:0000313" key="3">
    <source>
        <dbReference type="EMBL" id="KAG8180068.1"/>
    </source>
</evidence>
<dbReference type="GO" id="GO:0015030">
    <property type="term" value="C:Cajal body"/>
    <property type="evidence" value="ECO:0007669"/>
    <property type="project" value="TreeGrafter"/>
</dbReference>
<dbReference type="InterPro" id="IPR038765">
    <property type="entry name" value="Papain-like_cys_pep_sf"/>
</dbReference>
<accession>A0AAV6U891</accession>
<dbReference type="GO" id="GO:0032183">
    <property type="term" value="F:SUMO binding"/>
    <property type="evidence" value="ECO:0007669"/>
    <property type="project" value="InterPro"/>
</dbReference>
<feature type="compositionally biased region" description="Basic and acidic residues" evidence="1">
    <location>
        <begin position="960"/>
        <end position="973"/>
    </location>
</feature>
<comment type="caution">
    <text evidence="3">The sequence shown here is derived from an EMBL/GenBank/DDBJ whole genome shotgun (WGS) entry which is preliminary data.</text>
</comment>
<feature type="compositionally biased region" description="Polar residues" evidence="1">
    <location>
        <begin position="1007"/>
        <end position="1020"/>
    </location>
</feature>
<dbReference type="InterPro" id="IPR033505">
    <property type="entry name" value="USPL1"/>
</dbReference>
<reference evidence="3 4" key="1">
    <citation type="journal article" date="2022" name="Nat. Ecol. Evol.">
        <title>A masculinizing supergene underlies an exaggerated male reproductive morph in a spider.</title>
        <authorList>
            <person name="Hendrickx F."/>
            <person name="De Corte Z."/>
            <person name="Sonet G."/>
            <person name="Van Belleghem S.M."/>
            <person name="Kostlbacher S."/>
            <person name="Vangestel C."/>
        </authorList>
    </citation>
    <scope>NUCLEOTIDE SEQUENCE [LARGE SCALE GENOMIC DNA]</scope>
    <source>
        <strain evidence="3">W744_W776</strain>
    </source>
</reference>
<dbReference type="GO" id="GO:0030576">
    <property type="term" value="P:Cajal body organization"/>
    <property type="evidence" value="ECO:0007669"/>
    <property type="project" value="InterPro"/>
</dbReference>
<gene>
    <name evidence="3" type="ORF">JTE90_016193</name>
</gene>
<feature type="compositionally biased region" description="Polar residues" evidence="1">
    <location>
        <begin position="1093"/>
        <end position="1106"/>
    </location>
</feature>
<feature type="region of interest" description="Disordered" evidence="1">
    <location>
        <begin position="916"/>
        <end position="1111"/>
    </location>
</feature>
<proteinExistence type="predicted"/>
<evidence type="ECO:0000313" key="4">
    <source>
        <dbReference type="Proteomes" id="UP000827092"/>
    </source>
</evidence>
<keyword evidence="4" id="KW-1185">Reference proteome</keyword>
<dbReference type="GO" id="GO:0016926">
    <property type="term" value="P:protein desumoylation"/>
    <property type="evidence" value="ECO:0007669"/>
    <property type="project" value="TreeGrafter"/>
</dbReference>
<feature type="compositionally biased region" description="Basic and acidic residues" evidence="1">
    <location>
        <begin position="1055"/>
        <end position="1066"/>
    </location>
</feature>
<organism evidence="3 4">
    <name type="scientific">Oedothorax gibbosus</name>
    <dbReference type="NCBI Taxonomy" id="931172"/>
    <lineage>
        <taxon>Eukaryota</taxon>
        <taxon>Metazoa</taxon>
        <taxon>Ecdysozoa</taxon>
        <taxon>Arthropoda</taxon>
        <taxon>Chelicerata</taxon>
        <taxon>Arachnida</taxon>
        <taxon>Araneae</taxon>
        <taxon>Araneomorphae</taxon>
        <taxon>Entelegynae</taxon>
        <taxon>Araneoidea</taxon>
        <taxon>Linyphiidae</taxon>
        <taxon>Erigoninae</taxon>
        <taxon>Oedothorax</taxon>
    </lineage>
</organism>
<dbReference type="InterPro" id="IPR028889">
    <property type="entry name" value="USP"/>
</dbReference>
<dbReference type="Proteomes" id="UP000827092">
    <property type="component" value="Unassembled WGS sequence"/>
</dbReference>
<dbReference type="CDD" id="cd02257">
    <property type="entry name" value="Peptidase_C19"/>
    <property type="match status" value="1"/>
</dbReference>
<feature type="region of interest" description="Disordered" evidence="1">
    <location>
        <begin position="785"/>
        <end position="807"/>
    </location>
</feature>
<dbReference type="PANTHER" id="PTHR15294">
    <property type="entry name" value="RETINOVIN-RELATED"/>
    <property type="match status" value="1"/>
</dbReference>
<dbReference type="InterPro" id="IPR028890">
    <property type="entry name" value="Peptidase_C98"/>
</dbReference>
<feature type="domain" description="USP" evidence="2">
    <location>
        <begin position="60"/>
        <end position="331"/>
    </location>
</feature>
<feature type="compositionally biased region" description="Polar residues" evidence="1">
    <location>
        <begin position="559"/>
        <end position="568"/>
    </location>
</feature>
<dbReference type="Pfam" id="PF15499">
    <property type="entry name" value="Peptidase_C98"/>
    <property type="match status" value="1"/>
</dbReference>
<dbReference type="EMBL" id="JAFNEN010000587">
    <property type="protein sequence ID" value="KAG8180068.1"/>
    <property type="molecule type" value="Genomic_DNA"/>
</dbReference>
<name>A0AAV6U891_9ARAC</name>
<dbReference type="PANTHER" id="PTHR15294:SF3">
    <property type="entry name" value="SUMO-SPECIFIC ISOPEPTIDASE USPL1"/>
    <property type="match status" value="1"/>
</dbReference>
<dbReference type="PROSITE" id="PS50235">
    <property type="entry name" value="USP_3"/>
    <property type="match status" value="1"/>
</dbReference>
<sequence length="1498" mass="167648">MEKSSLKKIVAVKKTKVNTLVPYKSSSDEDTTEQERPAAMKNGVQKVVSNEERTSSKSFLMWENNANVCWLDASMALVVHNQTLINSLAEDSTSQIARIVKFYYEAVSILNNCSDERQIEVRVQLAKDLLKNVQESVLKYLQPILKYKEGEPDSAFCALNNLITEDKSMKAYFEVEFTWFQSCKECSSHRLSRVHKKPIVTLSKVIHFQAHCPVAIYQCPNPKCKEPNQKMTLNFRTLPQCLLFHFESGAGVGELKFNDFEIDGRIYRLTGVMTLEKAKESLVNHFITFVRDADSDTWLECNDLNDEIMCFCMVPPILELEDIYILMYEANDNRGTVTNRSLSADKRGLGEESVGGSADIPLIDLADDTENETSDNGRRCNQPREVAKKYRNAAGLEVSEDDLNNEPSNLEPLLQSDRGVVVLGVKQELGVFSEEMVALSLQEKAVLTQSSSPAIANGTGVLSEINTGEVFVPSDISNKDPVLTPVSSHSSYANQGHFQIESITFAENTGKPSSKTLINGNCLDSTAKQGISKINNAVGNAYPKIKELKEADESQNALPTLTEVNDSSKLAAPESGKSKGQTINQSYKQLLHTLNASLKNPITPLHINPEDGKENVAGDLPVSKENTESANVGQVSEINETQFLPMHSSKHNDLEMLCSDLDLITPGTKAAQQNNFDEKITEALRYQKNLENTHLENSAHNCDLNSVETDMKPQVNSEFKTTTSQGLQENVKNTNTMNIAHNFDLNSSESQKNPVNSDVKMTTSQGLQKSVKHTHPENIAHNCDLNSSELDNKPQVNSEAKTTTSQKLQKNTHLENVAHNCDPSETNGEYVNNAITKYTEESYLQDTVENIHSVTTNQTGELLKDNTSEHQHDKQNPINLNSQIVLIEFEEKPASSVYENGTCNLNVETHEKTLRPRLQTKECSKVQKGESKSNGVGEAENIASHLDERNRKIKLRPRLPSKDCSEVQNEKETTSTSEETTRKRLRPRLQSNDCSKVHDEEPKASVVSVSKNSTSHSDSITCERKLRTRSQSKDSPEDHNTEGLKCASHKRQTKLVHEKSNSDVLKKSVSSDGDTIVEESSCLNTRRRRSKDNTVITSETKQNTNLGKGLPIKRSRCSSVCESTNETQNPVSADTNSVPFDKRVTRSRTLSSEVLCDTKVSIVNTDTPMSLYKNDSSTKSSTVEAMVDTCNIVERKVKKKRTNSKSPEVLHNLEDKSINLKPKRCRARSSELCDDERKHSEKVDSKFPEILHISKERSFSQKPKRHRAKSTMLFDVTEHFEIINSKSPEVLLHTSKGKSVIPKPRKRQAKMAEDKKKHYNNGDSDFLKTLQNLTEKTESLKPKRYSAKPFKFLDDGMKISENTETQKKLSLKKNLKLLRRKSTNKDISDVTGDPNMFLDPCNNSGVEADGPNNQNINSNLNGLLDHKSDCNQNAHVNFSNASVKLKEKDNKTKNLENNVNIKACSCDCIPQDMDELIDIGVDSVLLSIFRGFDIRRRT</sequence>
<feature type="compositionally biased region" description="Basic and acidic residues" evidence="1">
    <location>
        <begin position="916"/>
        <end position="931"/>
    </location>
</feature>
<evidence type="ECO:0000259" key="2">
    <source>
        <dbReference type="PROSITE" id="PS50235"/>
    </source>
</evidence>
<dbReference type="SUPFAM" id="SSF54001">
    <property type="entry name" value="Cysteine proteinases"/>
    <property type="match status" value="1"/>
</dbReference>
<feature type="compositionally biased region" description="Basic and acidic residues" evidence="1">
    <location>
        <begin position="1021"/>
        <end position="1042"/>
    </location>
</feature>